<protein>
    <submittedName>
        <fullName evidence="1">HEL029Wp</fullName>
    </submittedName>
</protein>
<dbReference type="OrthoDB" id="4066778at2759"/>
<dbReference type="Proteomes" id="UP000243052">
    <property type="component" value="Chromosome v"/>
</dbReference>
<accession>A0A0X8HSX3</accession>
<dbReference type="GeneID" id="28724529"/>
<dbReference type="AlphaFoldDB" id="A0A0X8HSX3"/>
<proteinExistence type="predicted"/>
<gene>
    <name evidence="1" type="ORF">AW171_hschr53186</name>
</gene>
<dbReference type="EMBL" id="CP014245">
    <property type="protein sequence ID" value="AMD21251.1"/>
    <property type="molecule type" value="Genomic_DNA"/>
</dbReference>
<dbReference type="RefSeq" id="XP_017988247.1">
    <property type="nucleotide sequence ID" value="XM_018132472.1"/>
</dbReference>
<sequence>MNNAVSKLLMQHISEVDPDIKVRGDAEKMLFGCMYQEMLVLLVEEAKQFAERDGSKRILATHLDEASSSLFGENI</sequence>
<organism evidence="1 2">
    <name type="scientific">Eremothecium sinecaudum</name>
    <dbReference type="NCBI Taxonomy" id="45286"/>
    <lineage>
        <taxon>Eukaryota</taxon>
        <taxon>Fungi</taxon>
        <taxon>Dikarya</taxon>
        <taxon>Ascomycota</taxon>
        <taxon>Saccharomycotina</taxon>
        <taxon>Saccharomycetes</taxon>
        <taxon>Saccharomycetales</taxon>
        <taxon>Saccharomycetaceae</taxon>
        <taxon>Eremothecium</taxon>
    </lineage>
</organism>
<evidence type="ECO:0000313" key="1">
    <source>
        <dbReference type="EMBL" id="AMD21251.1"/>
    </source>
</evidence>
<evidence type="ECO:0000313" key="2">
    <source>
        <dbReference type="Proteomes" id="UP000243052"/>
    </source>
</evidence>
<name>A0A0X8HSX3_9SACH</name>
<reference evidence="1 2" key="1">
    <citation type="submission" date="2016-01" db="EMBL/GenBank/DDBJ databases">
        <title>Genome sequence of the yeast Holleya sinecauda.</title>
        <authorList>
            <person name="Dietrich F.S."/>
        </authorList>
    </citation>
    <scope>NUCLEOTIDE SEQUENCE [LARGE SCALE GENOMIC DNA]</scope>
    <source>
        <strain evidence="1 2">ATCC 58844</strain>
    </source>
</reference>
<keyword evidence="2" id="KW-1185">Reference proteome</keyword>